<keyword evidence="3" id="KW-1185">Reference proteome</keyword>
<gene>
    <name evidence="2" type="ORF">ACFOMD_08260</name>
</gene>
<dbReference type="InterPro" id="IPR012340">
    <property type="entry name" value="NA-bd_OB-fold"/>
</dbReference>
<reference evidence="3" key="1">
    <citation type="journal article" date="2019" name="Int. J. Syst. Evol. Microbiol.">
        <title>The Global Catalogue of Microorganisms (GCM) 10K type strain sequencing project: providing services to taxonomists for standard genome sequencing and annotation.</title>
        <authorList>
            <consortium name="The Broad Institute Genomics Platform"/>
            <consortium name="The Broad Institute Genome Sequencing Center for Infectious Disease"/>
            <person name="Wu L."/>
            <person name="Ma J."/>
        </authorList>
    </citation>
    <scope>NUCLEOTIDE SEQUENCE [LARGE SCALE GENOMIC DNA]</scope>
    <source>
        <strain evidence="3">KCTC 42644</strain>
    </source>
</reference>
<dbReference type="SUPFAM" id="SSF50249">
    <property type="entry name" value="Nucleic acid-binding proteins"/>
    <property type="match status" value="1"/>
</dbReference>
<proteinExistence type="predicted"/>
<dbReference type="InterPro" id="IPR002878">
    <property type="entry name" value="ChsH2_C"/>
</dbReference>
<dbReference type="Gene3D" id="6.10.30.10">
    <property type="match status" value="1"/>
</dbReference>
<dbReference type="Pfam" id="PF01796">
    <property type="entry name" value="OB_ChsH2_C"/>
    <property type="match status" value="1"/>
</dbReference>
<dbReference type="InterPro" id="IPR052513">
    <property type="entry name" value="Thioester_dehydratase-like"/>
</dbReference>
<comment type="caution">
    <text evidence="2">The sequence shown here is derived from an EMBL/GenBank/DDBJ whole genome shotgun (WGS) entry which is preliminary data.</text>
</comment>
<evidence type="ECO:0000313" key="3">
    <source>
        <dbReference type="Proteomes" id="UP001595615"/>
    </source>
</evidence>
<sequence length="134" mass="14840">MSYAKPLPVPDSESRPFWEGTREHKLLMQRSPTTGKYQFPPTTFTPGGLERPEWVEVSGRGKVFSWIVVRAPTPADIYAGDVPYTVALVELDEGVRMASNIVNCAPEDVTAGMAVKVLYKQVTDEITLPLFEPA</sequence>
<dbReference type="Proteomes" id="UP001595615">
    <property type="component" value="Unassembled WGS sequence"/>
</dbReference>
<evidence type="ECO:0000259" key="1">
    <source>
        <dbReference type="Pfam" id="PF01796"/>
    </source>
</evidence>
<dbReference type="PANTHER" id="PTHR34075">
    <property type="entry name" value="BLR3430 PROTEIN"/>
    <property type="match status" value="1"/>
</dbReference>
<name>A0ABV7XD65_9SPHN</name>
<evidence type="ECO:0000313" key="2">
    <source>
        <dbReference type="EMBL" id="MFC3712559.1"/>
    </source>
</evidence>
<feature type="domain" description="ChsH2 C-terminal OB-fold" evidence="1">
    <location>
        <begin position="54"/>
        <end position="117"/>
    </location>
</feature>
<protein>
    <submittedName>
        <fullName evidence="2">Zn-ribbon domain-containing OB-fold protein</fullName>
    </submittedName>
</protein>
<dbReference type="PANTHER" id="PTHR34075:SF5">
    <property type="entry name" value="BLR3430 PROTEIN"/>
    <property type="match status" value="1"/>
</dbReference>
<dbReference type="RefSeq" id="WP_380859696.1">
    <property type="nucleotide sequence ID" value="NZ_JBHRXV010000005.1"/>
</dbReference>
<dbReference type="EMBL" id="JBHRXV010000005">
    <property type="protein sequence ID" value="MFC3712559.1"/>
    <property type="molecule type" value="Genomic_DNA"/>
</dbReference>
<organism evidence="2 3">
    <name type="scientific">Sphingoaurantiacus capsulatus</name>
    <dbReference type="NCBI Taxonomy" id="1771310"/>
    <lineage>
        <taxon>Bacteria</taxon>
        <taxon>Pseudomonadati</taxon>
        <taxon>Pseudomonadota</taxon>
        <taxon>Alphaproteobacteria</taxon>
        <taxon>Sphingomonadales</taxon>
        <taxon>Sphingosinicellaceae</taxon>
        <taxon>Sphingoaurantiacus</taxon>
    </lineage>
</organism>
<accession>A0ABV7XD65</accession>